<evidence type="ECO:0000313" key="7">
    <source>
        <dbReference type="Proteomes" id="UP000254235"/>
    </source>
</evidence>
<evidence type="ECO:0000256" key="2">
    <source>
        <dbReference type="ARBA" id="ARBA00022801"/>
    </source>
</evidence>
<dbReference type="EMBL" id="QLTQ01000053">
    <property type="protein sequence ID" value="RAS40314.1"/>
    <property type="molecule type" value="Genomic_DNA"/>
</dbReference>
<name>A0A379F1R7_9BACT</name>
<comment type="similarity">
    <text evidence="1">Belongs to the glycosyl hydrolase 25 family.</text>
</comment>
<dbReference type="PROSITE" id="PS51904">
    <property type="entry name" value="GLYCOSYL_HYDROL_F25_2"/>
    <property type="match status" value="1"/>
</dbReference>
<evidence type="ECO:0000313" key="4">
    <source>
        <dbReference type="EMBL" id="RAS40314.1"/>
    </source>
</evidence>
<dbReference type="SUPFAM" id="SSF51445">
    <property type="entry name" value="(Trans)glycosidases"/>
    <property type="match status" value="1"/>
</dbReference>
<dbReference type="EC" id="3.2.1.17" evidence="5"/>
<keyword evidence="3 5" id="KW-0326">Glycosidase</keyword>
<dbReference type="InterPro" id="IPR002053">
    <property type="entry name" value="Glyco_hydro_25"/>
</dbReference>
<dbReference type="Pfam" id="PF01183">
    <property type="entry name" value="Glyco_hydro_25"/>
    <property type="match status" value="1"/>
</dbReference>
<dbReference type="Proteomes" id="UP000254235">
    <property type="component" value="Unassembled WGS sequence"/>
</dbReference>
<dbReference type="EMBL" id="UGTP01000001">
    <property type="protein sequence ID" value="SUC12596.1"/>
    <property type="molecule type" value="Genomic_DNA"/>
</dbReference>
<dbReference type="Proteomes" id="UP000249852">
    <property type="component" value="Unassembled WGS sequence"/>
</dbReference>
<dbReference type="SMART" id="SM00641">
    <property type="entry name" value="Glyco_25"/>
    <property type="match status" value="1"/>
</dbReference>
<dbReference type="InterPro" id="IPR017853">
    <property type="entry name" value="GH"/>
</dbReference>
<sequence length="256" mass="30238">MYYFYISIINSNFATMSKKIYIFVVLWMFSLLGIKAQYNIQCEDTCDHVHGLDMSHYQGDVWWETVATNSNHKLNYVYLKATEGSSLIDQRYYENIQAAKRNGMNVGSYHFYRPQVSQMEQLQNFRAQCRPQDQDLIPMVDIETTGGLSDYALQDSLLKFLDLMTKEYGVRPLVYTYTNFYNRHLMGSLTGYKLFIAQYTSREPVLNDGRDIFAWQYTGKGYINGVRGYVDKSRLMGRHSMREIRFPRRKTNIHYY</sequence>
<gene>
    <name evidence="5" type="primary">acm_2</name>
    <name evidence="4" type="ORF">BC673_1536</name>
    <name evidence="5" type="ORF">NCTC13043_01203</name>
</gene>
<protein>
    <submittedName>
        <fullName evidence="4 5">Lysozyme</fullName>
        <ecNumber evidence="5">3.2.1.17</ecNumber>
    </submittedName>
</protein>
<dbReference type="PANTHER" id="PTHR34135">
    <property type="entry name" value="LYSOZYME"/>
    <property type="match status" value="1"/>
</dbReference>
<evidence type="ECO:0000313" key="6">
    <source>
        <dbReference type="Proteomes" id="UP000249852"/>
    </source>
</evidence>
<keyword evidence="6" id="KW-1185">Reference proteome</keyword>
<proteinExistence type="inferred from homology"/>
<dbReference type="PANTHER" id="PTHR34135:SF2">
    <property type="entry name" value="LYSOZYME"/>
    <property type="match status" value="1"/>
</dbReference>
<evidence type="ECO:0000313" key="5">
    <source>
        <dbReference type="EMBL" id="SUC12596.1"/>
    </source>
</evidence>
<reference evidence="4 6" key="1">
    <citation type="submission" date="2018-06" db="EMBL/GenBank/DDBJ databases">
        <title>Genomic Encyclopedia of Archaeal and Bacterial Type Strains, Phase II (KMG-II): from individual species to whole genera.</title>
        <authorList>
            <person name="Goeker M."/>
        </authorList>
    </citation>
    <scope>NUCLEOTIDE SEQUENCE [LARGE SCALE GENOMIC DNA]</scope>
    <source>
        <strain evidence="4 6">DSM 18710</strain>
    </source>
</reference>
<dbReference type="GO" id="GO:0016052">
    <property type="term" value="P:carbohydrate catabolic process"/>
    <property type="evidence" value="ECO:0007669"/>
    <property type="project" value="TreeGrafter"/>
</dbReference>
<organism evidence="5 7">
    <name type="scientific">Prevotella pallens</name>
    <dbReference type="NCBI Taxonomy" id="60133"/>
    <lineage>
        <taxon>Bacteria</taxon>
        <taxon>Pseudomonadati</taxon>
        <taxon>Bacteroidota</taxon>
        <taxon>Bacteroidia</taxon>
        <taxon>Bacteroidales</taxon>
        <taxon>Prevotellaceae</taxon>
        <taxon>Prevotella</taxon>
    </lineage>
</organism>
<keyword evidence="2 5" id="KW-0378">Hydrolase</keyword>
<evidence type="ECO:0000256" key="1">
    <source>
        <dbReference type="ARBA" id="ARBA00010646"/>
    </source>
</evidence>
<dbReference type="GO" id="GO:0003796">
    <property type="term" value="F:lysozyme activity"/>
    <property type="evidence" value="ECO:0007669"/>
    <property type="project" value="UniProtKB-EC"/>
</dbReference>
<accession>A0A379F1R7</accession>
<dbReference type="AlphaFoldDB" id="A0A379F1R7"/>
<dbReference type="Gene3D" id="3.20.20.80">
    <property type="entry name" value="Glycosidases"/>
    <property type="match status" value="1"/>
</dbReference>
<dbReference type="GO" id="GO:0009253">
    <property type="term" value="P:peptidoglycan catabolic process"/>
    <property type="evidence" value="ECO:0007669"/>
    <property type="project" value="InterPro"/>
</dbReference>
<dbReference type="InterPro" id="IPR018077">
    <property type="entry name" value="Glyco_hydro_fam25_subgr"/>
</dbReference>
<evidence type="ECO:0000256" key="3">
    <source>
        <dbReference type="ARBA" id="ARBA00023295"/>
    </source>
</evidence>
<dbReference type="GO" id="GO:0016998">
    <property type="term" value="P:cell wall macromolecule catabolic process"/>
    <property type="evidence" value="ECO:0007669"/>
    <property type="project" value="InterPro"/>
</dbReference>
<reference evidence="5 7" key="2">
    <citation type="submission" date="2018-06" db="EMBL/GenBank/DDBJ databases">
        <authorList>
            <consortium name="Pathogen Informatics"/>
            <person name="Doyle S."/>
        </authorList>
    </citation>
    <scope>NUCLEOTIDE SEQUENCE [LARGE SCALE GENOMIC DNA]</scope>
    <source>
        <strain evidence="5 7">NCTC13043</strain>
    </source>
</reference>